<reference evidence="1 2" key="1">
    <citation type="submission" date="2020-08" db="EMBL/GenBank/DDBJ databases">
        <title>Genomic Encyclopedia of Type Strains, Phase III (KMG-III): the genomes of soil and plant-associated and newly described type strains.</title>
        <authorList>
            <person name="Whitman W."/>
        </authorList>
    </citation>
    <scope>NUCLEOTIDE SEQUENCE [LARGE SCALE GENOMIC DNA]</scope>
    <source>
        <strain evidence="1 2">CECT 8712</strain>
    </source>
</reference>
<gene>
    <name evidence="1" type="ORF">FHS13_003890</name>
</gene>
<dbReference type="AlphaFoldDB" id="A0A841J0P4"/>
<proteinExistence type="predicted"/>
<comment type="caution">
    <text evidence="1">The sequence shown here is derived from an EMBL/GenBank/DDBJ whole genome shotgun (WGS) entry which is preliminary data.</text>
</comment>
<name>A0A841J0P4_9ACTN</name>
<evidence type="ECO:0000313" key="1">
    <source>
        <dbReference type="EMBL" id="MBB6121911.1"/>
    </source>
</evidence>
<accession>A0A841J0P4</accession>
<keyword evidence="2" id="KW-1185">Reference proteome</keyword>
<evidence type="ECO:0000313" key="2">
    <source>
        <dbReference type="Proteomes" id="UP000536604"/>
    </source>
</evidence>
<protein>
    <submittedName>
        <fullName evidence="1">Uncharacterized protein</fullName>
    </submittedName>
</protein>
<sequence length="71" mass="7948">MGTVLIRAALIQRHPRSRRRLVRYPTARRTRSARVRRYAQNPLPPAAAVPGPLLWPAAQGRHHRPAGEVAA</sequence>
<dbReference type="EMBL" id="JACHJO010000012">
    <property type="protein sequence ID" value="MBB6121911.1"/>
    <property type="molecule type" value="Genomic_DNA"/>
</dbReference>
<organism evidence="1 2">
    <name type="scientific">Nocardiopsis algeriensis</name>
    <dbReference type="NCBI Taxonomy" id="1478215"/>
    <lineage>
        <taxon>Bacteria</taxon>
        <taxon>Bacillati</taxon>
        <taxon>Actinomycetota</taxon>
        <taxon>Actinomycetes</taxon>
        <taxon>Streptosporangiales</taxon>
        <taxon>Nocardiopsidaceae</taxon>
        <taxon>Nocardiopsis</taxon>
    </lineage>
</organism>
<dbReference type="Proteomes" id="UP000536604">
    <property type="component" value="Unassembled WGS sequence"/>
</dbReference>
<dbReference type="RefSeq" id="WP_184293352.1">
    <property type="nucleotide sequence ID" value="NZ_JACHJO010000012.1"/>
</dbReference>